<gene>
    <name evidence="1" type="ORF">SPELUC_LOCUS13990</name>
</gene>
<protein>
    <submittedName>
        <fullName evidence="1">13850_t:CDS:1</fullName>
    </submittedName>
</protein>
<evidence type="ECO:0000313" key="1">
    <source>
        <dbReference type="EMBL" id="CAG8743683.1"/>
    </source>
</evidence>
<accession>A0ACA9QAT0</accession>
<keyword evidence="2" id="KW-1185">Reference proteome</keyword>
<proteinExistence type="predicted"/>
<name>A0ACA9QAT0_9GLOM</name>
<dbReference type="EMBL" id="CAJVPW010039222">
    <property type="protein sequence ID" value="CAG8743683.1"/>
    <property type="molecule type" value="Genomic_DNA"/>
</dbReference>
<feature type="non-terminal residue" evidence="1">
    <location>
        <position position="56"/>
    </location>
</feature>
<dbReference type="Proteomes" id="UP000789366">
    <property type="component" value="Unassembled WGS sequence"/>
</dbReference>
<reference evidence="1" key="1">
    <citation type="submission" date="2021-06" db="EMBL/GenBank/DDBJ databases">
        <authorList>
            <person name="Kallberg Y."/>
            <person name="Tangrot J."/>
            <person name="Rosling A."/>
        </authorList>
    </citation>
    <scope>NUCLEOTIDE SEQUENCE</scope>
    <source>
        <strain evidence="1">28 12/20/2015</strain>
    </source>
</reference>
<organism evidence="1 2">
    <name type="scientific">Cetraspora pellucida</name>
    <dbReference type="NCBI Taxonomy" id="1433469"/>
    <lineage>
        <taxon>Eukaryota</taxon>
        <taxon>Fungi</taxon>
        <taxon>Fungi incertae sedis</taxon>
        <taxon>Mucoromycota</taxon>
        <taxon>Glomeromycotina</taxon>
        <taxon>Glomeromycetes</taxon>
        <taxon>Diversisporales</taxon>
        <taxon>Gigasporaceae</taxon>
        <taxon>Cetraspora</taxon>
    </lineage>
</organism>
<evidence type="ECO:0000313" key="2">
    <source>
        <dbReference type="Proteomes" id="UP000789366"/>
    </source>
</evidence>
<sequence>MSGKWKCREVVVEKMLSGNYCRRGFVGEKFMSEKCRRGNIFRGNRRLGSGYRGNVR</sequence>
<comment type="caution">
    <text evidence="1">The sequence shown here is derived from an EMBL/GenBank/DDBJ whole genome shotgun (WGS) entry which is preliminary data.</text>
</comment>